<dbReference type="OrthoDB" id="10010131at2"/>
<dbReference type="Gene3D" id="1.20.1260.10">
    <property type="match status" value="1"/>
</dbReference>
<dbReference type="EMBL" id="QXQA01000002">
    <property type="protein sequence ID" value="RIX59271.1"/>
    <property type="molecule type" value="Genomic_DNA"/>
</dbReference>
<dbReference type="AlphaFoldDB" id="A0A3A1VG02"/>
<evidence type="ECO:0000313" key="3">
    <source>
        <dbReference type="Proteomes" id="UP000266482"/>
    </source>
</evidence>
<dbReference type="Pfam" id="PF11553">
    <property type="entry name" value="DUF3231"/>
    <property type="match status" value="1"/>
</dbReference>
<keyword evidence="3" id="KW-1185">Reference proteome</keyword>
<dbReference type="RefSeq" id="WP_119598103.1">
    <property type="nucleotide sequence ID" value="NZ_QXQA01000002.1"/>
</dbReference>
<accession>A0A3A1VG02</accession>
<comment type="caution">
    <text evidence="2">The sequence shown here is derived from an EMBL/GenBank/DDBJ whole genome shotgun (WGS) entry which is preliminary data.</text>
</comment>
<gene>
    <name evidence="2" type="ORF">D3P08_03695</name>
</gene>
<protein>
    <submittedName>
        <fullName evidence="2">DUF3231 family protein</fullName>
    </submittedName>
</protein>
<evidence type="ECO:0000313" key="2">
    <source>
        <dbReference type="EMBL" id="RIX59271.1"/>
    </source>
</evidence>
<proteinExistence type="predicted"/>
<keyword evidence="1" id="KW-1133">Transmembrane helix</keyword>
<keyword evidence="1" id="KW-0472">Membrane</keyword>
<keyword evidence="1" id="KW-0812">Transmembrane</keyword>
<sequence length="75" mass="8593">MFSDEDLNIEAPRLYSDSFYLGYIMNFGKQGMAIYSFAIAVTSRKDIREYFTECLASSTELLNRSGEGAWCGRQR</sequence>
<feature type="transmembrane region" description="Helical" evidence="1">
    <location>
        <begin position="20"/>
        <end position="41"/>
    </location>
</feature>
<dbReference type="InterPro" id="IPR012347">
    <property type="entry name" value="Ferritin-like"/>
</dbReference>
<evidence type="ECO:0000256" key="1">
    <source>
        <dbReference type="SAM" id="Phobius"/>
    </source>
</evidence>
<dbReference type="InterPro" id="IPR021617">
    <property type="entry name" value="DUF3231"/>
</dbReference>
<dbReference type="Proteomes" id="UP000266482">
    <property type="component" value="Unassembled WGS sequence"/>
</dbReference>
<organism evidence="2 3">
    <name type="scientific">Paenibacillus nanensis</name>
    <dbReference type="NCBI Taxonomy" id="393251"/>
    <lineage>
        <taxon>Bacteria</taxon>
        <taxon>Bacillati</taxon>
        <taxon>Bacillota</taxon>
        <taxon>Bacilli</taxon>
        <taxon>Bacillales</taxon>
        <taxon>Paenibacillaceae</taxon>
        <taxon>Paenibacillus</taxon>
    </lineage>
</organism>
<reference evidence="2 3" key="1">
    <citation type="submission" date="2018-09" db="EMBL/GenBank/DDBJ databases">
        <title>Paenibacillus aracenensis nov. sp. isolated from a cave in southern Spain.</title>
        <authorList>
            <person name="Jurado V."/>
            <person name="Gutierrez-Patricio S."/>
            <person name="Gonzalez-Pimentel J.L."/>
            <person name="Miller A.Z."/>
            <person name="Laiz L."/>
            <person name="Saiz-Jimenez C."/>
        </authorList>
    </citation>
    <scope>NUCLEOTIDE SEQUENCE [LARGE SCALE GENOMIC DNA]</scope>
    <source>
        <strain evidence="2 3">DSM 22867</strain>
    </source>
</reference>
<name>A0A3A1VG02_9BACL</name>